<dbReference type="EMBL" id="CP017599">
    <property type="protein sequence ID" value="AOX01026.1"/>
    <property type="molecule type" value="Genomic_DNA"/>
</dbReference>
<evidence type="ECO:0000313" key="2">
    <source>
        <dbReference type="Proteomes" id="UP000177870"/>
    </source>
</evidence>
<organism evidence="1 2">
    <name type="scientific">Moorena producens PAL-8-15-08-1</name>
    <dbReference type="NCBI Taxonomy" id="1458985"/>
    <lineage>
        <taxon>Bacteria</taxon>
        <taxon>Bacillati</taxon>
        <taxon>Cyanobacteriota</taxon>
        <taxon>Cyanophyceae</taxon>
        <taxon>Coleofasciculales</taxon>
        <taxon>Coleofasciculaceae</taxon>
        <taxon>Moorena</taxon>
    </lineage>
</organism>
<dbReference type="Gene3D" id="3.40.710.10">
    <property type="entry name" value="DD-peptidase/beta-lactamase superfamily"/>
    <property type="match status" value="1"/>
</dbReference>
<protein>
    <submittedName>
        <fullName evidence="1">Uncharacterized protein</fullName>
    </submittedName>
</protein>
<dbReference type="Proteomes" id="UP000177870">
    <property type="component" value="Chromosome"/>
</dbReference>
<dbReference type="InterPro" id="IPR012338">
    <property type="entry name" value="Beta-lactam/transpept-like"/>
</dbReference>
<dbReference type="OrthoDB" id="2851198at2"/>
<proteinExistence type="predicted"/>
<reference evidence="2" key="1">
    <citation type="submission" date="2016-10" db="EMBL/GenBank/DDBJ databases">
        <title>Comparative genomics uncovers the prolific and rare metabolic potential of the cyanobacterial genus Moorea.</title>
        <authorList>
            <person name="Leao T."/>
            <person name="Castelao G."/>
            <person name="Korobeynikov A."/>
            <person name="Monroe E.A."/>
            <person name="Podell S."/>
            <person name="Glukhov E."/>
            <person name="Allen E."/>
            <person name="Gerwick W.H."/>
            <person name="Gerwick L."/>
        </authorList>
    </citation>
    <scope>NUCLEOTIDE SEQUENCE [LARGE SCALE GENOMIC DNA]</scope>
    <source>
        <strain evidence="2">PAL-8-15-08-1</strain>
    </source>
</reference>
<gene>
    <name evidence="1" type="ORF">BJP34_17670</name>
</gene>
<accession>A0A1D8TU73</accession>
<dbReference type="AlphaFoldDB" id="A0A1D8TU73"/>
<evidence type="ECO:0000313" key="1">
    <source>
        <dbReference type="EMBL" id="AOX01026.1"/>
    </source>
</evidence>
<sequence>MWEAWEVWEVWEVWELVETSEININGEPLMEGLSDFINQRMEEWKVPGLAVAIVNNSEIIFFDILTALEGR</sequence>
<dbReference type="KEGG" id="mpro:BJP34_17670"/>
<name>A0A1D8TU73_9CYAN</name>
<dbReference type="RefSeq" id="WP_070393477.1">
    <property type="nucleotide sequence ID" value="NZ_CP017599.1"/>
</dbReference>